<dbReference type="SUPFAM" id="SSF52047">
    <property type="entry name" value="RNI-like"/>
    <property type="match status" value="1"/>
</dbReference>
<dbReference type="Proteomes" id="UP000663846">
    <property type="component" value="Unassembled WGS sequence"/>
</dbReference>
<dbReference type="EMBL" id="CAJMWS010000363">
    <property type="protein sequence ID" value="CAE6437886.1"/>
    <property type="molecule type" value="Genomic_DNA"/>
</dbReference>
<dbReference type="AlphaFoldDB" id="A0A8H3AQF1"/>
<evidence type="ECO:0000313" key="2">
    <source>
        <dbReference type="Proteomes" id="UP000663846"/>
    </source>
</evidence>
<comment type="caution">
    <text evidence="1">The sequence shown here is derived from an EMBL/GenBank/DDBJ whole genome shotgun (WGS) entry which is preliminary data.</text>
</comment>
<protein>
    <submittedName>
        <fullName evidence="1">Uncharacterized protein</fullName>
    </submittedName>
</protein>
<sequence>MDKVFRIPELVRGICENGEPADNAHLALTSQNLFAQVIPVVWAHVSGVSQLLRLIDGTTYRKPNKFQLGEVILPNDLDLEMITHSRFGFYAPFVTSLNIYNTGSGGLLVPQLELLAKLTFAHAPLPNLIRLKISRDWTSRKHEVLWVDIFSCSMYMLEDHLLLAMGSLPEVRHLEICFLTGKAQTFDVGHPILAPHSFPKLDRLVLFHIDESNAQSLWNIPALVTRLRSASIGFRRPVGDQDYGICRSFIPLVCAHSPQIHNLALDFNSEGDFLGESPHIAQFTEDAFSAITSLSLTQLEVRHACVSISPGPLVTSWPHLEVFRWPHQRVELSDLSLFAKHLPKLKHLALDINIQPSFGGLCPQVQSTKVSRHQLRTLESHFARLGELNDEAASQLYRYLRTLVPYAKLKLPHLFYTVLTDDQKLDENCVIAINHMERFVQKYNLSKNTDTQKSVCAVWNMVHQESKNS</sequence>
<organism evidence="1 2">
    <name type="scientific">Rhizoctonia solani</name>
    <dbReference type="NCBI Taxonomy" id="456999"/>
    <lineage>
        <taxon>Eukaryota</taxon>
        <taxon>Fungi</taxon>
        <taxon>Dikarya</taxon>
        <taxon>Basidiomycota</taxon>
        <taxon>Agaricomycotina</taxon>
        <taxon>Agaricomycetes</taxon>
        <taxon>Cantharellales</taxon>
        <taxon>Ceratobasidiaceae</taxon>
        <taxon>Rhizoctonia</taxon>
    </lineage>
</organism>
<name>A0A8H3AQF1_9AGAM</name>
<dbReference type="InterPro" id="IPR032675">
    <property type="entry name" value="LRR_dom_sf"/>
</dbReference>
<proteinExistence type="predicted"/>
<dbReference type="Gene3D" id="3.80.10.10">
    <property type="entry name" value="Ribonuclease Inhibitor"/>
    <property type="match status" value="1"/>
</dbReference>
<reference evidence="1" key="1">
    <citation type="submission" date="2021-01" db="EMBL/GenBank/DDBJ databases">
        <authorList>
            <person name="Kaushik A."/>
        </authorList>
    </citation>
    <scope>NUCLEOTIDE SEQUENCE</scope>
    <source>
        <strain evidence="1">AG1-1C</strain>
    </source>
</reference>
<gene>
    <name evidence="1" type="ORF">RDB_LOCUS123821</name>
</gene>
<evidence type="ECO:0000313" key="1">
    <source>
        <dbReference type="EMBL" id="CAE6437886.1"/>
    </source>
</evidence>
<accession>A0A8H3AQF1</accession>